<evidence type="ECO:0000313" key="6">
    <source>
        <dbReference type="Proteomes" id="UP000314982"/>
    </source>
</evidence>
<keyword evidence="4" id="KW-0539">Nucleus</keyword>
<keyword evidence="6" id="KW-1185">Reference proteome</keyword>
<sequence>MGWAGTHSCHSGLEISTLVSNYSALWVQVGGGLNLLTDAKAMAKTEAKSALVYTCPVCRVSNADPMIFKQHFESEHPKSPMVPVLVDVQ</sequence>
<dbReference type="PANTHER" id="PTHR21213:SF26">
    <property type="entry name" value="ZGC:91910"/>
    <property type="match status" value="1"/>
</dbReference>
<evidence type="ECO:0000256" key="3">
    <source>
        <dbReference type="ARBA" id="ARBA00022490"/>
    </source>
</evidence>
<protein>
    <submittedName>
        <fullName evidence="5">Uncharacterized protein</fullName>
    </submittedName>
</protein>
<organism evidence="5 6">
    <name type="scientific">Hucho hucho</name>
    <name type="common">huchen</name>
    <dbReference type="NCBI Taxonomy" id="62062"/>
    <lineage>
        <taxon>Eukaryota</taxon>
        <taxon>Metazoa</taxon>
        <taxon>Chordata</taxon>
        <taxon>Craniata</taxon>
        <taxon>Vertebrata</taxon>
        <taxon>Euteleostomi</taxon>
        <taxon>Actinopterygii</taxon>
        <taxon>Neopterygii</taxon>
        <taxon>Teleostei</taxon>
        <taxon>Protacanthopterygii</taxon>
        <taxon>Salmoniformes</taxon>
        <taxon>Salmonidae</taxon>
        <taxon>Salmoninae</taxon>
        <taxon>Hucho</taxon>
    </lineage>
</organism>
<dbReference type="SUPFAM" id="SSF118359">
    <property type="entry name" value="Expressed protein At2g23090/F21P24.15"/>
    <property type="match status" value="1"/>
</dbReference>
<dbReference type="Proteomes" id="UP000314982">
    <property type="component" value="Unassembled WGS sequence"/>
</dbReference>
<proteinExistence type="predicted"/>
<accession>A0A4W5RXG9</accession>
<reference evidence="6" key="1">
    <citation type="submission" date="2018-06" db="EMBL/GenBank/DDBJ databases">
        <title>Genome assembly of Danube salmon.</title>
        <authorList>
            <person name="Macqueen D.J."/>
            <person name="Gundappa M.K."/>
        </authorList>
    </citation>
    <scope>NUCLEOTIDE SEQUENCE [LARGE SCALE GENOMIC DNA]</scope>
</reference>
<dbReference type="PANTHER" id="PTHR21213">
    <property type="entry name" value="GEO09665P1-RELATED"/>
    <property type="match status" value="1"/>
</dbReference>
<dbReference type="Ensembl" id="ENSHHUT00000093944.1">
    <property type="protein sequence ID" value="ENSHHUP00000091133.1"/>
    <property type="gene ID" value="ENSHHUG00000052586.1"/>
</dbReference>
<evidence type="ECO:0000256" key="4">
    <source>
        <dbReference type="ARBA" id="ARBA00023242"/>
    </source>
</evidence>
<reference evidence="5" key="2">
    <citation type="submission" date="2025-08" db="UniProtKB">
        <authorList>
            <consortium name="Ensembl"/>
        </authorList>
    </citation>
    <scope>IDENTIFICATION</scope>
</reference>
<dbReference type="GeneTree" id="ENSGT00970000196788"/>
<dbReference type="GO" id="GO:0005634">
    <property type="term" value="C:nucleus"/>
    <property type="evidence" value="ECO:0007669"/>
    <property type="project" value="UniProtKB-SubCell"/>
</dbReference>
<dbReference type="GO" id="GO:0005737">
    <property type="term" value="C:cytoplasm"/>
    <property type="evidence" value="ECO:0007669"/>
    <property type="project" value="UniProtKB-SubCell"/>
</dbReference>
<reference evidence="5" key="3">
    <citation type="submission" date="2025-09" db="UniProtKB">
        <authorList>
            <consortium name="Ensembl"/>
        </authorList>
    </citation>
    <scope>IDENTIFICATION</scope>
</reference>
<name>A0A4W5RXG9_9TELE</name>
<evidence type="ECO:0000313" key="5">
    <source>
        <dbReference type="Ensembl" id="ENSHHUP00000091133.1"/>
    </source>
</evidence>
<evidence type="ECO:0000256" key="1">
    <source>
        <dbReference type="ARBA" id="ARBA00004123"/>
    </source>
</evidence>
<dbReference type="AlphaFoldDB" id="A0A4W5RXG9"/>
<dbReference type="InterPro" id="IPR045230">
    <property type="entry name" value="MBS1/2-like"/>
</dbReference>
<evidence type="ECO:0000256" key="2">
    <source>
        <dbReference type="ARBA" id="ARBA00004496"/>
    </source>
</evidence>
<comment type="subcellular location">
    <subcellularLocation>
        <location evidence="2">Cytoplasm</location>
    </subcellularLocation>
    <subcellularLocation>
        <location evidence="1">Nucleus</location>
    </subcellularLocation>
</comment>
<keyword evidence="3" id="KW-0963">Cytoplasm</keyword>